<dbReference type="Pfam" id="PF13193">
    <property type="entry name" value="AMP-binding_C"/>
    <property type="match status" value="1"/>
</dbReference>
<dbReference type="InterPro" id="IPR025110">
    <property type="entry name" value="AMP-bd_C"/>
</dbReference>
<reference evidence="3 4" key="1">
    <citation type="submission" date="2019-11" db="EMBL/GenBank/DDBJ databases">
        <title>Draft genome of Amycolatopsis RM579.</title>
        <authorList>
            <person name="Duangmal K."/>
            <person name="Mingma R."/>
        </authorList>
    </citation>
    <scope>NUCLEOTIDE SEQUENCE [LARGE SCALE GENOMIC DNA]</scope>
    <source>
        <strain evidence="3 4">RM579</strain>
    </source>
</reference>
<dbReference type="Gene3D" id="3.40.50.12780">
    <property type="entry name" value="N-terminal domain of ligase-like"/>
    <property type="match status" value="1"/>
</dbReference>
<dbReference type="InterPro" id="IPR050237">
    <property type="entry name" value="ATP-dep_AMP-bd_enzyme"/>
</dbReference>
<dbReference type="GO" id="GO:0016878">
    <property type="term" value="F:acid-thiol ligase activity"/>
    <property type="evidence" value="ECO:0007669"/>
    <property type="project" value="UniProtKB-ARBA"/>
</dbReference>
<protein>
    <submittedName>
        <fullName evidence="3">AMP-binding protein</fullName>
    </submittedName>
</protein>
<dbReference type="Gene3D" id="3.30.300.30">
    <property type="match status" value="1"/>
</dbReference>
<evidence type="ECO:0000259" key="1">
    <source>
        <dbReference type="Pfam" id="PF00501"/>
    </source>
</evidence>
<gene>
    <name evidence="3" type="ORF">GKO32_10245</name>
</gene>
<feature type="domain" description="AMP-binding enzyme C-terminal" evidence="2">
    <location>
        <begin position="445"/>
        <end position="521"/>
    </location>
</feature>
<sequence>MHAERAKNGIACAHSGGEATSVSVSTGTFSDLWRRAVDEYGESPFLLFRADSGETTSWTYAEFDDVVSRVAGTLAESGVRPGAAVHLVLRNCPAFVALWLAVARLGAWMVPVDPASASRDIRSQLRRVAPAISMVATTRLAAFQDGAGGAAVIELAEDASDLEPGAPLLQGAPLLRGEPVTPEDRLAVMFTSGTTSEPKGVEVTHANYVSAATAMAAAAKLAARHRWFVTLPLFHANAQYYCFASAIGVGASVALTASFSASGWVPAARELDVTHASLFAAPIRMILARCPDSEPPLALDHVWFAQSLGTEHHKAFGELAGTLPRQLYGMTETIAIVTADTREPPVPDIIGPPFGGREVRLVVDGQDVADGVPGEIWVRGVRGKDLFAGYLDAPEINARAFTPDGDRSWFHTGDLAVRGEDGALRFVGRVDDVIKVAGENVSLTEVEAAVAQAPGVLEVALVAQPDPVRDHVPVAYVVPKDKSAPPAVADLQEWAVRHLAPAARPRAWHFIDELPRTSVGKIRRFRIAS</sequence>
<organism evidence="3 4">
    <name type="scientific">Amycolatopsis pithecellobii</name>
    <dbReference type="NCBI Taxonomy" id="664692"/>
    <lineage>
        <taxon>Bacteria</taxon>
        <taxon>Bacillati</taxon>
        <taxon>Actinomycetota</taxon>
        <taxon>Actinomycetes</taxon>
        <taxon>Pseudonocardiales</taxon>
        <taxon>Pseudonocardiaceae</taxon>
        <taxon>Amycolatopsis</taxon>
    </lineage>
</organism>
<dbReference type="AlphaFoldDB" id="A0A6N7YQU0"/>
<dbReference type="EMBL" id="WMBA01000011">
    <property type="protein sequence ID" value="MTD54352.1"/>
    <property type="molecule type" value="Genomic_DNA"/>
</dbReference>
<dbReference type="PROSITE" id="PS00455">
    <property type="entry name" value="AMP_BINDING"/>
    <property type="match status" value="1"/>
</dbReference>
<dbReference type="InterPro" id="IPR000873">
    <property type="entry name" value="AMP-dep_synth/lig_dom"/>
</dbReference>
<dbReference type="Proteomes" id="UP000440096">
    <property type="component" value="Unassembled WGS sequence"/>
</dbReference>
<keyword evidence="4" id="KW-1185">Reference proteome</keyword>
<dbReference type="InterPro" id="IPR045851">
    <property type="entry name" value="AMP-bd_C_sf"/>
</dbReference>
<comment type="caution">
    <text evidence="3">The sequence shown here is derived from an EMBL/GenBank/DDBJ whole genome shotgun (WGS) entry which is preliminary data.</text>
</comment>
<dbReference type="Pfam" id="PF00501">
    <property type="entry name" value="AMP-binding"/>
    <property type="match status" value="1"/>
</dbReference>
<dbReference type="PANTHER" id="PTHR43767">
    <property type="entry name" value="LONG-CHAIN-FATTY-ACID--COA LIGASE"/>
    <property type="match status" value="1"/>
</dbReference>
<dbReference type="InterPro" id="IPR020845">
    <property type="entry name" value="AMP-binding_CS"/>
</dbReference>
<dbReference type="InterPro" id="IPR042099">
    <property type="entry name" value="ANL_N_sf"/>
</dbReference>
<dbReference type="PANTHER" id="PTHR43767:SF1">
    <property type="entry name" value="NONRIBOSOMAL PEPTIDE SYNTHASE PES1 (EUROFUNG)-RELATED"/>
    <property type="match status" value="1"/>
</dbReference>
<dbReference type="OrthoDB" id="2579187at2"/>
<dbReference type="SUPFAM" id="SSF56801">
    <property type="entry name" value="Acetyl-CoA synthetase-like"/>
    <property type="match status" value="1"/>
</dbReference>
<proteinExistence type="predicted"/>
<evidence type="ECO:0000313" key="3">
    <source>
        <dbReference type="EMBL" id="MTD54352.1"/>
    </source>
</evidence>
<name>A0A6N7YQU0_9PSEU</name>
<feature type="domain" description="AMP-dependent synthetase/ligase" evidence="1">
    <location>
        <begin position="34"/>
        <end position="391"/>
    </location>
</feature>
<evidence type="ECO:0000313" key="4">
    <source>
        <dbReference type="Proteomes" id="UP000440096"/>
    </source>
</evidence>
<accession>A0A6N7YQU0</accession>
<evidence type="ECO:0000259" key="2">
    <source>
        <dbReference type="Pfam" id="PF13193"/>
    </source>
</evidence>